<proteinExistence type="predicted"/>
<gene>
    <name evidence="1" type="ORF">CHU95_03895</name>
</gene>
<organism evidence="1 2">
    <name type="scientific">Niveispirillum lacus</name>
    <dbReference type="NCBI Taxonomy" id="1981099"/>
    <lineage>
        <taxon>Bacteria</taxon>
        <taxon>Pseudomonadati</taxon>
        <taxon>Pseudomonadota</taxon>
        <taxon>Alphaproteobacteria</taxon>
        <taxon>Rhodospirillales</taxon>
        <taxon>Azospirillaceae</taxon>
        <taxon>Niveispirillum</taxon>
    </lineage>
</organism>
<dbReference type="InterPro" id="IPR054213">
    <property type="entry name" value="DUF6920"/>
</dbReference>
<accession>A0A255Z5K4</accession>
<dbReference type="OrthoDB" id="3671061at2"/>
<sequence>MRWFAESVWYPTALLPSQGVVRTLVDATSARATMVDGPLSLTLLCRFGTDGLIRSFHADACAATVDRVAVMLPWECRISGRRSVGGMLVPMTGEVLYLTRRGEQSYFRGAVARIGYTVY</sequence>
<reference evidence="1 2" key="1">
    <citation type="submission" date="2017-07" db="EMBL/GenBank/DDBJ databases">
        <title>Niveispirillum cyanobacteriorum sp. nov., isolated from cyanobacterial aggregates in a eutrophic lake.</title>
        <authorList>
            <person name="Cai H."/>
        </authorList>
    </citation>
    <scope>NUCLEOTIDE SEQUENCE [LARGE SCALE GENOMIC DNA]</scope>
    <source>
        <strain evidence="2">TH1-14</strain>
    </source>
</reference>
<dbReference type="Proteomes" id="UP000216998">
    <property type="component" value="Unassembled WGS sequence"/>
</dbReference>
<comment type="caution">
    <text evidence="1">The sequence shown here is derived from an EMBL/GenBank/DDBJ whole genome shotgun (WGS) entry which is preliminary data.</text>
</comment>
<keyword evidence="2" id="KW-1185">Reference proteome</keyword>
<dbReference type="Pfam" id="PF21900">
    <property type="entry name" value="DUF6920"/>
    <property type="match status" value="1"/>
</dbReference>
<name>A0A255Z5K4_9PROT</name>
<evidence type="ECO:0000313" key="2">
    <source>
        <dbReference type="Proteomes" id="UP000216998"/>
    </source>
</evidence>
<protein>
    <submittedName>
        <fullName evidence="1">Uncharacterized protein</fullName>
    </submittedName>
</protein>
<evidence type="ECO:0000313" key="1">
    <source>
        <dbReference type="EMBL" id="OYQ36711.1"/>
    </source>
</evidence>
<dbReference type="EMBL" id="NOXU01000021">
    <property type="protein sequence ID" value="OYQ36711.1"/>
    <property type="molecule type" value="Genomic_DNA"/>
</dbReference>
<dbReference type="AlphaFoldDB" id="A0A255Z5K4"/>